<evidence type="ECO:0000256" key="1">
    <source>
        <dbReference type="ARBA" id="ARBA00023125"/>
    </source>
</evidence>
<organism evidence="4 5">
    <name type="scientific">Desulfosalsimonas propionicica</name>
    <dbReference type="NCBI Taxonomy" id="332175"/>
    <lineage>
        <taxon>Bacteria</taxon>
        <taxon>Pseudomonadati</taxon>
        <taxon>Thermodesulfobacteriota</taxon>
        <taxon>Desulfobacteria</taxon>
        <taxon>Desulfobacterales</taxon>
        <taxon>Desulfosalsimonadaceae</taxon>
        <taxon>Desulfosalsimonas</taxon>
    </lineage>
</organism>
<evidence type="ECO:0000313" key="4">
    <source>
        <dbReference type="EMBL" id="MBA2880618.1"/>
    </source>
</evidence>
<reference evidence="4 5" key="1">
    <citation type="submission" date="2020-07" db="EMBL/GenBank/DDBJ databases">
        <title>Genomic Encyclopedia of Type Strains, Phase IV (KMG-IV): sequencing the most valuable type-strain genomes for metagenomic binning, comparative biology and taxonomic classification.</title>
        <authorList>
            <person name="Goeker M."/>
        </authorList>
    </citation>
    <scope>NUCLEOTIDE SEQUENCE [LARGE SCALE GENOMIC DNA]</scope>
    <source>
        <strain evidence="4 5">DSM 17721</strain>
    </source>
</reference>
<dbReference type="SUPFAM" id="SSF46689">
    <property type="entry name" value="Homeodomain-like"/>
    <property type="match status" value="1"/>
</dbReference>
<gene>
    <name evidence="4" type="ORF">HNR65_000936</name>
</gene>
<sequence length="204" mass="23828">MPEKSTFEQLREDEREVRKRLIIEAAMELFEEKSFHEIGMRDIALKAGVSAASIYRYFPSRDDLFVEALIRDINNIEKRLRDRVDNGGNMEELAIAVVDYLVENEATFQMMVHFMIRGELNPQALKKFNSVQRYFLKMFSKVVEQTDGSEQFRLNAQAFFASLAGVVLTYRNYPGRTAEEKRKAIHRLALMIMHQGEFNEMETD</sequence>
<dbReference type="AlphaFoldDB" id="A0A7W0C7I8"/>
<evidence type="ECO:0000313" key="5">
    <source>
        <dbReference type="Proteomes" id="UP000525298"/>
    </source>
</evidence>
<feature type="domain" description="HTH tetR-type" evidence="3">
    <location>
        <begin position="16"/>
        <end position="76"/>
    </location>
</feature>
<dbReference type="InterPro" id="IPR001647">
    <property type="entry name" value="HTH_TetR"/>
</dbReference>
<keyword evidence="1 2" id="KW-0238">DNA-binding</keyword>
<dbReference type="PROSITE" id="PS50977">
    <property type="entry name" value="HTH_TETR_2"/>
    <property type="match status" value="1"/>
</dbReference>
<accession>A0A7W0C7I8</accession>
<name>A0A7W0C7I8_9BACT</name>
<dbReference type="PANTHER" id="PTHR43479">
    <property type="entry name" value="ACREF/ENVCD OPERON REPRESSOR-RELATED"/>
    <property type="match status" value="1"/>
</dbReference>
<dbReference type="Gene3D" id="1.10.357.10">
    <property type="entry name" value="Tetracycline Repressor, domain 2"/>
    <property type="match status" value="1"/>
</dbReference>
<dbReference type="PRINTS" id="PR00455">
    <property type="entry name" value="HTHTETR"/>
</dbReference>
<comment type="caution">
    <text evidence="4">The sequence shown here is derived from an EMBL/GenBank/DDBJ whole genome shotgun (WGS) entry which is preliminary data.</text>
</comment>
<evidence type="ECO:0000256" key="2">
    <source>
        <dbReference type="PROSITE-ProRule" id="PRU00335"/>
    </source>
</evidence>
<dbReference type="EMBL" id="JACDUS010000002">
    <property type="protein sequence ID" value="MBA2880618.1"/>
    <property type="molecule type" value="Genomic_DNA"/>
</dbReference>
<feature type="DNA-binding region" description="H-T-H motif" evidence="2">
    <location>
        <begin position="39"/>
        <end position="58"/>
    </location>
</feature>
<proteinExistence type="predicted"/>
<dbReference type="InterPro" id="IPR050624">
    <property type="entry name" value="HTH-type_Tx_Regulator"/>
</dbReference>
<dbReference type="RefSeq" id="WP_181550285.1">
    <property type="nucleotide sequence ID" value="NZ_JACDUS010000002.1"/>
</dbReference>
<dbReference type="PANTHER" id="PTHR43479:SF11">
    <property type="entry name" value="ACREF_ENVCD OPERON REPRESSOR-RELATED"/>
    <property type="match status" value="1"/>
</dbReference>
<evidence type="ECO:0000259" key="3">
    <source>
        <dbReference type="PROSITE" id="PS50977"/>
    </source>
</evidence>
<protein>
    <submittedName>
        <fullName evidence="4">AcrR family transcriptional regulator</fullName>
    </submittedName>
</protein>
<dbReference type="GO" id="GO:0003677">
    <property type="term" value="F:DNA binding"/>
    <property type="evidence" value="ECO:0007669"/>
    <property type="project" value="UniProtKB-UniRule"/>
</dbReference>
<dbReference type="Pfam" id="PF00440">
    <property type="entry name" value="TetR_N"/>
    <property type="match status" value="1"/>
</dbReference>
<dbReference type="Proteomes" id="UP000525298">
    <property type="component" value="Unassembled WGS sequence"/>
</dbReference>
<keyword evidence="5" id="KW-1185">Reference proteome</keyword>
<dbReference type="InterPro" id="IPR009057">
    <property type="entry name" value="Homeodomain-like_sf"/>
</dbReference>